<evidence type="ECO:0000313" key="9">
    <source>
        <dbReference type="EMBL" id="KAE9281804.1"/>
    </source>
</evidence>
<evidence type="ECO:0000313" key="6">
    <source>
        <dbReference type="EMBL" id="KAE9177696.1"/>
    </source>
</evidence>
<dbReference type="Proteomes" id="UP000441208">
    <property type="component" value="Unassembled WGS sequence"/>
</dbReference>
<evidence type="ECO:0000313" key="1">
    <source>
        <dbReference type="EMBL" id="KAE8924617.1"/>
    </source>
</evidence>
<dbReference type="AlphaFoldDB" id="A0A6A3S0G5"/>
<protein>
    <submittedName>
        <fullName evidence="5">Uncharacterized protein</fullName>
    </submittedName>
</protein>
<reference evidence="10 11" key="1">
    <citation type="submission" date="2018-08" db="EMBL/GenBank/DDBJ databases">
        <title>Genomic investigation of the strawberry pathogen Phytophthora fragariae indicates pathogenicity is determined by transcriptional variation in three key races.</title>
        <authorList>
            <person name="Adams T.M."/>
            <person name="Armitage A.D."/>
            <person name="Sobczyk M.K."/>
            <person name="Bates H.J."/>
            <person name="Dunwell J.M."/>
            <person name="Nellist C.F."/>
            <person name="Harrison R.J."/>
        </authorList>
    </citation>
    <scope>NUCLEOTIDE SEQUENCE [LARGE SCALE GENOMIC DNA]</scope>
    <source>
        <strain evidence="9 12">A4</strain>
        <strain evidence="8 13">BC-1</strain>
        <strain evidence="7 17">BC-23</strain>
        <strain evidence="6 11">NOV-27</strain>
        <strain evidence="5 14">NOV-5</strain>
        <strain evidence="3 15">NOV-71</strain>
        <strain evidence="1 10">NOV-9</strain>
        <strain evidence="4 18">ONT-3</strain>
        <strain evidence="2 16">SCRP245</strain>
    </source>
</reference>
<accession>A0A6A3S0G5</accession>
<dbReference type="Proteomes" id="UP000433483">
    <property type="component" value="Unassembled WGS sequence"/>
</dbReference>
<dbReference type="Proteomes" id="UP000440367">
    <property type="component" value="Unassembled WGS sequence"/>
</dbReference>
<dbReference type="Proteomes" id="UP000460718">
    <property type="component" value="Unassembled WGS sequence"/>
</dbReference>
<evidence type="ECO:0000313" key="12">
    <source>
        <dbReference type="Proteomes" id="UP000437068"/>
    </source>
</evidence>
<evidence type="ECO:0000313" key="8">
    <source>
        <dbReference type="EMBL" id="KAE9208403.1"/>
    </source>
</evidence>
<evidence type="ECO:0000313" key="11">
    <source>
        <dbReference type="Proteomes" id="UP000433483"/>
    </source>
</evidence>
<dbReference type="Proteomes" id="UP000429523">
    <property type="component" value="Unassembled WGS sequence"/>
</dbReference>
<proteinExistence type="predicted"/>
<dbReference type="Proteomes" id="UP000476176">
    <property type="component" value="Unassembled WGS sequence"/>
</dbReference>
<dbReference type="EMBL" id="QXFZ01002592">
    <property type="protein sequence ID" value="KAE9075584.1"/>
    <property type="molecule type" value="Genomic_DNA"/>
</dbReference>
<evidence type="ECO:0000313" key="5">
    <source>
        <dbReference type="EMBL" id="KAE9107312.1"/>
    </source>
</evidence>
<sequence length="85" mass="9096">MAATDTTLAIASTADEIMAESMAVVEALGGVAMLSSDNTAQQHHARTNLVQLPLYVEKQIALLNNTVRYDSNYTVVHRVFGTGMG</sequence>
<evidence type="ECO:0000313" key="10">
    <source>
        <dbReference type="Proteomes" id="UP000429523"/>
    </source>
</evidence>
<dbReference type="OrthoDB" id="10345003at2759"/>
<evidence type="ECO:0000313" key="15">
    <source>
        <dbReference type="Proteomes" id="UP000441208"/>
    </source>
</evidence>
<dbReference type="EMBL" id="QXGB01002467">
    <property type="protein sequence ID" value="KAE9177696.1"/>
    <property type="molecule type" value="Genomic_DNA"/>
</dbReference>
<dbReference type="EMBL" id="QXFW01000216">
    <property type="protein sequence ID" value="KAE9020230.1"/>
    <property type="molecule type" value="Genomic_DNA"/>
</dbReference>
<evidence type="ECO:0000313" key="14">
    <source>
        <dbReference type="Proteomes" id="UP000440732"/>
    </source>
</evidence>
<dbReference type="Proteomes" id="UP000488956">
    <property type="component" value="Unassembled WGS sequence"/>
</dbReference>
<keyword evidence="11" id="KW-1185">Reference proteome</keyword>
<evidence type="ECO:0000313" key="7">
    <source>
        <dbReference type="EMBL" id="KAE9180087.1"/>
    </source>
</evidence>
<evidence type="ECO:0000313" key="13">
    <source>
        <dbReference type="Proteomes" id="UP000440367"/>
    </source>
</evidence>
<dbReference type="EMBL" id="QXGD01001341">
    <property type="protein sequence ID" value="KAE9208403.1"/>
    <property type="molecule type" value="Genomic_DNA"/>
</dbReference>
<evidence type="ECO:0000313" key="3">
    <source>
        <dbReference type="EMBL" id="KAE9075584.1"/>
    </source>
</evidence>
<dbReference type="EMBL" id="QXGC01002948">
    <property type="protein sequence ID" value="KAE9180087.1"/>
    <property type="molecule type" value="Genomic_DNA"/>
</dbReference>
<comment type="caution">
    <text evidence="5">The sequence shown here is derived from an EMBL/GenBank/DDBJ whole genome shotgun (WGS) entry which is preliminary data.</text>
</comment>
<dbReference type="EMBL" id="QXGF01002455">
    <property type="protein sequence ID" value="KAE8924617.1"/>
    <property type="molecule type" value="Genomic_DNA"/>
</dbReference>
<name>A0A6A3S0G5_9STRA</name>
<dbReference type="Proteomes" id="UP000440732">
    <property type="component" value="Unassembled WGS sequence"/>
</dbReference>
<organism evidence="5 14">
    <name type="scientific">Phytophthora fragariae</name>
    <dbReference type="NCBI Taxonomy" id="53985"/>
    <lineage>
        <taxon>Eukaryota</taxon>
        <taxon>Sar</taxon>
        <taxon>Stramenopiles</taxon>
        <taxon>Oomycota</taxon>
        <taxon>Peronosporomycetes</taxon>
        <taxon>Peronosporales</taxon>
        <taxon>Peronosporaceae</taxon>
        <taxon>Phytophthora</taxon>
    </lineage>
</organism>
<dbReference type="EMBL" id="QXGA01001921">
    <property type="protein sequence ID" value="KAE9107312.1"/>
    <property type="molecule type" value="Genomic_DNA"/>
</dbReference>
<dbReference type="Proteomes" id="UP000437068">
    <property type="component" value="Unassembled WGS sequence"/>
</dbReference>
<dbReference type="EMBL" id="QXGE01002451">
    <property type="protein sequence ID" value="KAE9281804.1"/>
    <property type="molecule type" value="Genomic_DNA"/>
</dbReference>
<evidence type="ECO:0000313" key="16">
    <source>
        <dbReference type="Proteomes" id="UP000460718"/>
    </source>
</evidence>
<evidence type="ECO:0000313" key="18">
    <source>
        <dbReference type="Proteomes" id="UP000488956"/>
    </source>
</evidence>
<evidence type="ECO:0000313" key="17">
    <source>
        <dbReference type="Proteomes" id="UP000476176"/>
    </source>
</evidence>
<dbReference type="EMBL" id="QXFX01002561">
    <property type="protein sequence ID" value="KAE9075813.1"/>
    <property type="molecule type" value="Genomic_DNA"/>
</dbReference>
<evidence type="ECO:0000313" key="4">
    <source>
        <dbReference type="EMBL" id="KAE9075813.1"/>
    </source>
</evidence>
<gene>
    <name evidence="9" type="ORF">PF001_g23608</name>
    <name evidence="8" type="ORF">PF002_g19402</name>
    <name evidence="7" type="ORF">PF004_g24944</name>
    <name evidence="6" type="ORF">PF005_g24385</name>
    <name evidence="5" type="ORF">PF006_g21146</name>
    <name evidence="3" type="ORF">PF007_g24946</name>
    <name evidence="1" type="ORF">PF009_g25151</name>
    <name evidence="4" type="ORF">PF010_g24158</name>
    <name evidence="2" type="ORF">PF011_g5509</name>
</gene>
<evidence type="ECO:0000313" key="2">
    <source>
        <dbReference type="EMBL" id="KAE9020230.1"/>
    </source>
</evidence>